<keyword evidence="8" id="KW-0239">DNA-directed DNA polymerase</keyword>
<dbReference type="OrthoDB" id="413361at2759"/>
<dbReference type="CDD" id="cd09272">
    <property type="entry name" value="RNase_HI_RT_Ty1"/>
    <property type="match status" value="1"/>
</dbReference>
<dbReference type="GO" id="GO:0046872">
    <property type="term" value="F:metal ion binding"/>
    <property type="evidence" value="ECO:0007669"/>
    <property type="project" value="UniProtKB-KW"/>
</dbReference>
<evidence type="ECO:0000256" key="3">
    <source>
        <dbReference type="ARBA" id="ARBA00022759"/>
    </source>
</evidence>
<dbReference type="Gene3D" id="3.30.420.10">
    <property type="entry name" value="Ribonuclease H-like superfamily/Ribonuclease H"/>
    <property type="match status" value="1"/>
</dbReference>
<dbReference type="SUPFAM" id="SSF53098">
    <property type="entry name" value="Ribonuclease H-like"/>
    <property type="match status" value="1"/>
</dbReference>
<protein>
    <submittedName>
        <fullName evidence="11">Retrovirus-related Pol polyprotein from transposon TNT 1-94</fullName>
    </submittedName>
</protein>
<dbReference type="GO" id="GO:0015074">
    <property type="term" value="P:DNA integration"/>
    <property type="evidence" value="ECO:0007669"/>
    <property type="project" value="UniProtKB-KW"/>
</dbReference>
<keyword evidence="8" id="KW-0548">Nucleotidyltransferase</keyword>
<dbReference type="InterPro" id="IPR036397">
    <property type="entry name" value="RNaseH_sf"/>
</dbReference>
<evidence type="ECO:0000256" key="4">
    <source>
        <dbReference type="ARBA" id="ARBA00022801"/>
    </source>
</evidence>
<dbReference type="Proteomes" id="UP000887116">
    <property type="component" value="Unassembled WGS sequence"/>
</dbReference>
<dbReference type="GO" id="GO:0003964">
    <property type="term" value="F:RNA-directed DNA polymerase activity"/>
    <property type="evidence" value="ECO:0007669"/>
    <property type="project" value="UniProtKB-KW"/>
</dbReference>
<dbReference type="GO" id="GO:0006310">
    <property type="term" value="P:DNA recombination"/>
    <property type="evidence" value="ECO:0007669"/>
    <property type="project" value="UniProtKB-KW"/>
</dbReference>
<feature type="domain" description="Integrase catalytic" evidence="10">
    <location>
        <begin position="197"/>
        <end position="299"/>
    </location>
</feature>
<dbReference type="GO" id="GO:0003887">
    <property type="term" value="F:DNA-directed DNA polymerase activity"/>
    <property type="evidence" value="ECO:0007669"/>
    <property type="project" value="UniProtKB-KW"/>
</dbReference>
<keyword evidence="8" id="KW-0808">Transferase</keyword>
<dbReference type="EMBL" id="BMAO01026158">
    <property type="protein sequence ID" value="GFR07426.1"/>
    <property type="molecule type" value="Genomic_DNA"/>
</dbReference>
<dbReference type="AlphaFoldDB" id="A0A8X6GM55"/>
<keyword evidence="9" id="KW-0233">DNA recombination</keyword>
<evidence type="ECO:0000256" key="6">
    <source>
        <dbReference type="ARBA" id="ARBA00022908"/>
    </source>
</evidence>
<dbReference type="GO" id="GO:0004519">
    <property type="term" value="F:endonuclease activity"/>
    <property type="evidence" value="ECO:0007669"/>
    <property type="project" value="UniProtKB-KW"/>
</dbReference>
<evidence type="ECO:0000256" key="8">
    <source>
        <dbReference type="ARBA" id="ARBA00022932"/>
    </source>
</evidence>
<evidence type="ECO:0000256" key="2">
    <source>
        <dbReference type="ARBA" id="ARBA00022723"/>
    </source>
</evidence>
<evidence type="ECO:0000259" key="10">
    <source>
        <dbReference type="PROSITE" id="PS50994"/>
    </source>
</evidence>
<evidence type="ECO:0000256" key="7">
    <source>
        <dbReference type="ARBA" id="ARBA00022918"/>
    </source>
</evidence>
<dbReference type="InterPro" id="IPR025724">
    <property type="entry name" value="GAG-pre-integrase_dom"/>
</dbReference>
<proteinExistence type="predicted"/>
<comment type="caution">
    <text evidence="11">The sequence shown here is derived from an EMBL/GenBank/DDBJ whole genome shotgun (WGS) entry which is preliminary data.</text>
</comment>
<keyword evidence="4" id="KW-0378">Hydrolase</keyword>
<reference evidence="11" key="1">
    <citation type="submission" date="2020-07" db="EMBL/GenBank/DDBJ databases">
        <title>Multicomponent nature underlies the extraordinary mechanical properties of spider dragline silk.</title>
        <authorList>
            <person name="Kono N."/>
            <person name="Nakamura H."/>
            <person name="Mori M."/>
            <person name="Yoshida Y."/>
            <person name="Ohtoshi R."/>
            <person name="Malay A.D."/>
            <person name="Moran D.A.P."/>
            <person name="Tomita M."/>
            <person name="Numata K."/>
            <person name="Arakawa K."/>
        </authorList>
    </citation>
    <scope>NUCLEOTIDE SEQUENCE</scope>
</reference>
<dbReference type="PANTHER" id="PTHR42648:SF11">
    <property type="entry name" value="TRANSPOSON TY4-P GAG-POL POLYPROTEIN"/>
    <property type="match status" value="1"/>
</dbReference>
<keyword evidence="2" id="KW-0479">Metal-binding</keyword>
<evidence type="ECO:0000256" key="9">
    <source>
        <dbReference type="ARBA" id="ARBA00023172"/>
    </source>
</evidence>
<name>A0A8X6GM55_TRICU</name>
<evidence type="ECO:0000256" key="5">
    <source>
        <dbReference type="ARBA" id="ARBA00022842"/>
    </source>
</evidence>
<organism evidence="11 12">
    <name type="scientific">Trichonephila clavata</name>
    <name type="common">Joro spider</name>
    <name type="synonym">Nephila clavata</name>
    <dbReference type="NCBI Taxonomy" id="2740835"/>
    <lineage>
        <taxon>Eukaryota</taxon>
        <taxon>Metazoa</taxon>
        <taxon>Ecdysozoa</taxon>
        <taxon>Arthropoda</taxon>
        <taxon>Chelicerata</taxon>
        <taxon>Arachnida</taxon>
        <taxon>Araneae</taxon>
        <taxon>Araneomorphae</taxon>
        <taxon>Entelegynae</taxon>
        <taxon>Araneoidea</taxon>
        <taxon>Nephilidae</taxon>
        <taxon>Trichonephila</taxon>
    </lineage>
</organism>
<gene>
    <name evidence="11" type="ORF">TNCT_18481</name>
</gene>
<keyword evidence="7" id="KW-0695">RNA-directed DNA polymerase</keyword>
<keyword evidence="12" id="KW-1185">Reference proteome</keyword>
<dbReference type="PANTHER" id="PTHR42648">
    <property type="entry name" value="TRANSPOSASE, PUTATIVE-RELATED"/>
    <property type="match status" value="1"/>
</dbReference>
<keyword evidence="5" id="KW-0460">Magnesium</keyword>
<accession>A0A8X6GM55</accession>
<dbReference type="InterPro" id="IPR039537">
    <property type="entry name" value="Retrotran_Ty1/copia-like"/>
</dbReference>
<keyword evidence="6" id="KW-0229">DNA integration</keyword>
<sequence length="505" mass="58147">MSRFMSTLPSEYFEFKNVWESVPIEEKSVNKLTERLRLIEMRLPSKSTDSTALVATRKKVFKKPERKCYVCRISQVILLRTVGRKEVNQKLKASKDECSLLRDDRVRLKEVRTVHGLYALEMRVLYPKVCVAAEVCVASADQYLQLWHERLCHQNKAHVKDILRKYQIKGDAKDSQICDGCCYGKQSRRPFGTRKQRATTPGELINTDVCGPMQQQSLGGAKYYVCFKDDFTKYRRVFFMQSKNEVSKCLETFLNEAKNTGHMIKEVLSDGGGEVINSTVKSLLEKSGISSHMEIVKKPLQTPEADVEKEMEEISCNAEDTEETLVQQSSRNLRDRSILKMPAKFDSFVLLAEHIEPETYKEAMASEDSDKWLAAMKEELESLSNNNTWILVNLPSDRKAIESQAVKEAIWLNNLLKELCCVTSVPSLQMDNQSAIRLVKNPEFHNRTKHIDFRYKFIREQYENKQLNVINCSSEVQAADILTKPLAKDRFLKLKLMLGMYNFGN</sequence>
<dbReference type="InterPro" id="IPR001584">
    <property type="entry name" value="Integrase_cat-core"/>
</dbReference>
<keyword evidence="3" id="KW-0255">Endonuclease</keyword>
<keyword evidence="1" id="KW-0540">Nuclease</keyword>
<dbReference type="GO" id="GO:0016787">
    <property type="term" value="F:hydrolase activity"/>
    <property type="evidence" value="ECO:0007669"/>
    <property type="project" value="UniProtKB-KW"/>
</dbReference>
<dbReference type="Pfam" id="PF13976">
    <property type="entry name" value="gag_pre-integrs"/>
    <property type="match status" value="1"/>
</dbReference>
<evidence type="ECO:0000313" key="11">
    <source>
        <dbReference type="EMBL" id="GFR07426.1"/>
    </source>
</evidence>
<dbReference type="InterPro" id="IPR012337">
    <property type="entry name" value="RNaseH-like_sf"/>
</dbReference>
<evidence type="ECO:0000313" key="12">
    <source>
        <dbReference type="Proteomes" id="UP000887116"/>
    </source>
</evidence>
<evidence type="ECO:0000256" key="1">
    <source>
        <dbReference type="ARBA" id="ARBA00022722"/>
    </source>
</evidence>
<dbReference type="PROSITE" id="PS50994">
    <property type="entry name" value="INTEGRASE"/>
    <property type="match status" value="1"/>
</dbReference>
<dbReference type="GO" id="GO:0003676">
    <property type="term" value="F:nucleic acid binding"/>
    <property type="evidence" value="ECO:0007669"/>
    <property type="project" value="InterPro"/>
</dbReference>